<dbReference type="OrthoDB" id="2577233at2"/>
<organism evidence="5 6">
    <name type="scientific">Cerasibacillus terrae</name>
    <dbReference type="NCBI Taxonomy" id="2498845"/>
    <lineage>
        <taxon>Bacteria</taxon>
        <taxon>Bacillati</taxon>
        <taxon>Bacillota</taxon>
        <taxon>Bacilli</taxon>
        <taxon>Bacillales</taxon>
        <taxon>Bacillaceae</taxon>
        <taxon>Cerasibacillus</taxon>
    </lineage>
</organism>
<accession>A0A5C8NPJ7</accession>
<dbReference type="PANTHER" id="PTHR39183:SF1">
    <property type="entry name" value="SPORE COAT PROTEIN F-LIKE PROTEIN YHCQ"/>
    <property type="match status" value="1"/>
</dbReference>
<dbReference type="EMBL" id="VDUW01000007">
    <property type="protein sequence ID" value="TXL63704.1"/>
    <property type="molecule type" value="Genomic_DNA"/>
</dbReference>
<evidence type="ECO:0000313" key="6">
    <source>
        <dbReference type="Proteomes" id="UP000321574"/>
    </source>
</evidence>
<dbReference type="GO" id="GO:0030435">
    <property type="term" value="P:sporulation resulting in formation of a cellular spore"/>
    <property type="evidence" value="ECO:0007669"/>
    <property type="project" value="UniProtKB-KW"/>
</dbReference>
<evidence type="ECO:0000313" key="5">
    <source>
        <dbReference type="EMBL" id="TXL63704.1"/>
    </source>
</evidence>
<dbReference type="Gene3D" id="1.20.1260.10">
    <property type="match status" value="1"/>
</dbReference>
<dbReference type="AlphaFoldDB" id="A0A5C8NPJ7"/>
<dbReference type="Proteomes" id="UP000321574">
    <property type="component" value="Unassembled WGS sequence"/>
</dbReference>
<dbReference type="RefSeq" id="WP_147668208.1">
    <property type="nucleotide sequence ID" value="NZ_VDUW01000007.1"/>
</dbReference>
<feature type="region of interest" description="Disordered" evidence="4">
    <location>
        <begin position="1"/>
        <end position="26"/>
    </location>
</feature>
<dbReference type="PANTHER" id="PTHR39183">
    <property type="entry name" value="SPORE COAT PROTEIN F-LIKE PROTEIN YHCQ"/>
    <property type="match status" value="1"/>
</dbReference>
<protein>
    <submittedName>
        <fullName evidence="5">Spore coat protein</fullName>
    </submittedName>
</protein>
<gene>
    <name evidence="5" type="ORF">FHP05_11040</name>
</gene>
<comment type="similarity">
    <text evidence="3">Belongs to the CotF family.</text>
</comment>
<reference evidence="5 6" key="1">
    <citation type="submission" date="2019-06" db="EMBL/GenBank/DDBJ databases">
        <title>Cerasibacillus sp. nov., isolated from maize field.</title>
        <authorList>
            <person name="Lin S.-Y."/>
            <person name="Tsai C.-F."/>
            <person name="Young C.-C."/>
        </authorList>
    </citation>
    <scope>NUCLEOTIDE SEQUENCE [LARGE SCALE GENOMIC DNA]</scope>
    <source>
        <strain evidence="5 6">CC-CFT480</strain>
    </source>
</reference>
<comment type="caution">
    <text evidence="5">The sequence shown here is derived from an EMBL/GenBank/DDBJ whole genome shotgun (WGS) entry which is preliminary data.</text>
</comment>
<keyword evidence="5" id="KW-0167">Capsid protein</keyword>
<dbReference type="Pfam" id="PF07875">
    <property type="entry name" value="Coat_F"/>
    <property type="match status" value="1"/>
</dbReference>
<feature type="compositionally biased region" description="Low complexity" evidence="4">
    <location>
        <begin position="1"/>
        <end position="15"/>
    </location>
</feature>
<keyword evidence="1" id="KW-0749">Sporulation</keyword>
<keyword evidence="6" id="KW-1185">Reference proteome</keyword>
<dbReference type="InterPro" id="IPR012347">
    <property type="entry name" value="Ferritin-like"/>
</dbReference>
<evidence type="ECO:0000256" key="1">
    <source>
        <dbReference type="ARBA" id="ARBA00022969"/>
    </source>
</evidence>
<evidence type="ECO:0000256" key="3">
    <source>
        <dbReference type="ARBA" id="ARBA00024344"/>
    </source>
</evidence>
<sequence>MHQQNQSQNFQQSEQVTPQMNHGGHELFDSHEAISGLSGGLEQFLLYEQHIQDPELKSILQRQRSFLTQLYNTAVETLKTGQDPAVKTQVYKMQTSNDVLFGMQASQPKSPAQSVNELNDQCISDFMMSVMKANASSFTMAALETTNPVLRRVFADSVPNLIEMAYETFLYQNKNHYYQVPQLKQEDMNNYLNAFAPIQGGTMMQ</sequence>
<evidence type="ECO:0000256" key="4">
    <source>
        <dbReference type="SAM" id="MobiDB-lite"/>
    </source>
</evidence>
<comment type="subcellular location">
    <subcellularLocation>
        <location evidence="2">Spore coat</location>
    </subcellularLocation>
</comment>
<proteinExistence type="inferred from homology"/>
<dbReference type="InterPro" id="IPR012851">
    <property type="entry name" value="Spore_coat_CotF-like"/>
</dbReference>
<keyword evidence="5" id="KW-0946">Virion</keyword>
<name>A0A5C8NPJ7_9BACI</name>
<evidence type="ECO:0000256" key="2">
    <source>
        <dbReference type="ARBA" id="ARBA00024325"/>
    </source>
</evidence>